<reference evidence="9 10" key="1">
    <citation type="submission" date="2020-08" db="EMBL/GenBank/DDBJ databases">
        <title>Sequencing the genomes of 1000 actinobacteria strains.</title>
        <authorList>
            <person name="Klenk H.-P."/>
        </authorList>
    </citation>
    <scope>NUCLEOTIDE SEQUENCE [LARGE SCALE GENOMIC DNA]</scope>
    <source>
        <strain evidence="9 10">DSM 45582</strain>
    </source>
</reference>
<evidence type="ECO:0000256" key="2">
    <source>
        <dbReference type="ARBA" id="ARBA00022448"/>
    </source>
</evidence>
<feature type="transmembrane region" description="Helical" evidence="8">
    <location>
        <begin position="57"/>
        <end position="79"/>
    </location>
</feature>
<feature type="transmembrane region" description="Helical" evidence="8">
    <location>
        <begin position="32"/>
        <end position="50"/>
    </location>
</feature>
<dbReference type="Proteomes" id="UP000580474">
    <property type="component" value="Unassembled WGS sequence"/>
</dbReference>
<sequence length="107" mass="10599">MAYLMLVLAICSEVVGTVSLKLSEGFSKPLPSVLVVLGYGAAFAALGIVLKMGLPVGVVYAIWSGAGVALIALIGAAFLGESITAVQLGGLALIIGGVVTLEMGGAH</sequence>
<dbReference type="PANTHER" id="PTHR30561">
    <property type="entry name" value="SMR FAMILY PROTON-DEPENDENT DRUG EFFLUX TRANSPORTER SUGE"/>
    <property type="match status" value="1"/>
</dbReference>
<name>A0A840NRU2_9PSEU</name>
<keyword evidence="3" id="KW-1003">Cell membrane</keyword>
<dbReference type="GO" id="GO:0005886">
    <property type="term" value="C:plasma membrane"/>
    <property type="evidence" value="ECO:0007669"/>
    <property type="project" value="UniProtKB-SubCell"/>
</dbReference>
<dbReference type="InterPro" id="IPR000390">
    <property type="entry name" value="Small_drug/metabolite_transptr"/>
</dbReference>
<comment type="subcellular location">
    <subcellularLocation>
        <location evidence="1 7">Cell membrane</location>
        <topology evidence="1 7">Multi-pass membrane protein</topology>
    </subcellularLocation>
</comment>
<accession>A0A840NRU2</accession>
<evidence type="ECO:0000256" key="6">
    <source>
        <dbReference type="ARBA" id="ARBA00023136"/>
    </source>
</evidence>
<keyword evidence="6 8" id="KW-0472">Membrane</keyword>
<dbReference type="Gene3D" id="1.10.3730.20">
    <property type="match status" value="1"/>
</dbReference>
<proteinExistence type="inferred from homology"/>
<evidence type="ECO:0000256" key="3">
    <source>
        <dbReference type="ARBA" id="ARBA00022475"/>
    </source>
</evidence>
<comment type="caution">
    <text evidence="9">The sequence shown here is derived from an EMBL/GenBank/DDBJ whole genome shotgun (WGS) entry which is preliminary data.</text>
</comment>
<dbReference type="Pfam" id="PF00893">
    <property type="entry name" value="Multi_Drug_Res"/>
    <property type="match status" value="1"/>
</dbReference>
<dbReference type="InterPro" id="IPR045324">
    <property type="entry name" value="Small_multidrug_res"/>
</dbReference>
<gene>
    <name evidence="9" type="ORF">BJ969_005801</name>
</gene>
<evidence type="ECO:0000256" key="7">
    <source>
        <dbReference type="RuleBase" id="RU003942"/>
    </source>
</evidence>
<keyword evidence="10" id="KW-1185">Reference proteome</keyword>
<evidence type="ECO:0000256" key="8">
    <source>
        <dbReference type="SAM" id="Phobius"/>
    </source>
</evidence>
<dbReference type="InterPro" id="IPR037185">
    <property type="entry name" value="EmrE-like"/>
</dbReference>
<feature type="transmembrane region" description="Helical" evidence="8">
    <location>
        <begin position="85"/>
        <end position="104"/>
    </location>
</feature>
<dbReference type="AlphaFoldDB" id="A0A840NRU2"/>
<organism evidence="9 10">
    <name type="scientific">Saccharopolyspora gloriosae</name>
    <dbReference type="NCBI Taxonomy" id="455344"/>
    <lineage>
        <taxon>Bacteria</taxon>
        <taxon>Bacillati</taxon>
        <taxon>Actinomycetota</taxon>
        <taxon>Actinomycetes</taxon>
        <taxon>Pseudonocardiales</taxon>
        <taxon>Pseudonocardiaceae</taxon>
        <taxon>Saccharopolyspora</taxon>
    </lineage>
</organism>
<dbReference type="RefSeq" id="WP_343071650.1">
    <property type="nucleotide sequence ID" value="NZ_JACHIV010000001.1"/>
</dbReference>
<dbReference type="PANTHER" id="PTHR30561:SF1">
    <property type="entry name" value="MULTIDRUG TRANSPORTER EMRE"/>
    <property type="match status" value="1"/>
</dbReference>
<evidence type="ECO:0000313" key="10">
    <source>
        <dbReference type="Proteomes" id="UP000580474"/>
    </source>
</evidence>
<evidence type="ECO:0000256" key="5">
    <source>
        <dbReference type="ARBA" id="ARBA00022989"/>
    </source>
</evidence>
<comment type="similarity">
    <text evidence="7">Belongs to the drug/metabolite transporter (DMT) superfamily. Small multidrug resistance (SMR) (TC 2.A.7.1) family.</text>
</comment>
<dbReference type="EMBL" id="JACHIV010000001">
    <property type="protein sequence ID" value="MBB5072713.1"/>
    <property type="molecule type" value="Genomic_DNA"/>
</dbReference>
<evidence type="ECO:0000256" key="4">
    <source>
        <dbReference type="ARBA" id="ARBA00022692"/>
    </source>
</evidence>
<evidence type="ECO:0000313" key="9">
    <source>
        <dbReference type="EMBL" id="MBB5072713.1"/>
    </source>
</evidence>
<evidence type="ECO:0000256" key="1">
    <source>
        <dbReference type="ARBA" id="ARBA00004651"/>
    </source>
</evidence>
<protein>
    <submittedName>
        <fullName evidence="9">Small multidrug resistance pump</fullName>
    </submittedName>
</protein>
<keyword evidence="4 7" id="KW-0812">Transmembrane</keyword>
<keyword evidence="5 8" id="KW-1133">Transmembrane helix</keyword>
<dbReference type="GO" id="GO:0022857">
    <property type="term" value="F:transmembrane transporter activity"/>
    <property type="evidence" value="ECO:0007669"/>
    <property type="project" value="InterPro"/>
</dbReference>
<keyword evidence="2" id="KW-0813">Transport</keyword>
<dbReference type="SUPFAM" id="SSF103481">
    <property type="entry name" value="Multidrug resistance efflux transporter EmrE"/>
    <property type="match status" value="1"/>
</dbReference>
<dbReference type="FunFam" id="1.10.3730.20:FF:000001">
    <property type="entry name" value="Quaternary ammonium compound resistance transporter SugE"/>
    <property type="match status" value="1"/>
</dbReference>